<organism evidence="3 4">
    <name type="scientific">Candidatus Sungbacteria bacterium RIFCSPLOWO2_01_FULL_60_25</name>
    <dbReference type="NCBI Taxonomy" id="1802281"/>
    <lineage>
        <taxon>Bacteria</taxon>
        <taxon>Candidatus Sungiibacteriota</taxon>
    </lineage>
</organism>
<evidence type="ECO:0000313" key="3">
    <source>
        <dbReference type="EMBL" id="OHA09439.1"/>
    </source>
</evidence>
<dbReference type="InterPro" id="IPR018649">
    <property type="entry name" value="SHOCT"/>
</dbReference>
<keyword evidence="1" id="KW-1133">Transmembrane helix</keyword>
<proteinExistence type="predicted"/>
<name>A0A1G2LF53_9BACT</name>
<dbReference type="Proteomes" id="UP000178977">
    <property type="component" value="Unassembled WGS sequence"/>
</dbReference>
<dbReference type="EMBL" id="MHQT01000025">
    <property type="protein sequence ID" value="OHA09439.1"/>
    <property type="molecule type" value="Genomic_DNA"/>
</dbReference>
<reference evidence="3 4" key="1">
    <citation type="journal article" date="2016" name="Nat. Commun.">
        <title>Thousands of microbial genomes shed light on interconnected biogeochemical processes in an aquifer system.</title>
        <authorList>
            <person name="Anantharaman K."/>
            <person name="Brown C.T."/>
            <person name="Hug L.A."/>
            <person name="Sharon I."/>
            <person name="Castelle C.J."/>
            <person name="Probst A.J."/>
            <person name="Thomas B.C."/>
            <person name="Singh A."/>
            <person name="Wilkins M.J."/>
            <person name="Karaoz U."/>
            <person name="Brodie E.L."/>
            <person name="Williams K.H."/>
            <person name="Hubbard S.S."/>
            <person name="Banfield J.F."/>
        </authorList>
    </citation>
    <scope>NUCLEOTIDE SEQUENCE [LARGE SCALE GENOMIC DNA]</scope>
</reference>
<gene>
    <name evidence="3" type="ORF">A3A44_03620</name>
</gene>
<evidence type="ECO:0000313" key="4">
    <source>
        <dbReference type="Proteomes" id="UP000178977"/>
    </source>
</evidence>
<sequence>MMGGRAYGWMGFLSPIMFVWWALVIIGIVFLFRWLLGKDRRGGNAIAILEERLARGEITREEFAEMRKLVSSS</sequence>
<evidence type="ECO:0000259" key="2">
    <source>
        <dbReference type="Pfam" id="PF09851"/>
    </source>
</evidence>
<evidence type="ECO:0000256" key="1">
    <source>
        <dbReference type="SAM" id="Phobius"/>
    </source>
</evidence>
<protein>
    <recommendedName>
        <fullName evidence="2">SHOCT domain-containing protein</fullName>
    </recommendedName>
</protein>
<feature type="transmembrane region" description="Helical" evidence="1">
    <location>
        <begin position="12"/>
        <end position="36"/>
    </location>
</feature>
<feature type="domain" description="SHOCT" evidence="2">
    <location>
        <begin position="45"/>
        <end position="68"/>
    </location>
</feature>
<comment type="caution">
    <text evidence="3">The sequence shown here is derived from an EMBL/GenBank/DDBJ whole genome shotgun (WGS) entry which is preliminary data.</text>
</comment>
<dbReference type="Pfam" id="PF09851">
    <property type="entry name" value="SHOCT"/>
    <property type="match status" value="1"/>
</dbReference>
<accession>A0A1G2LF53</accession>
<dbReference type="AlphaFoldDB" id="A0A1G2LF53"/>
<keyword evidence="1" id="KW-0812">Transmembrane</keyword>
<keyword evidence="1" id="KW-0472">Membrane</keyword>
<dbReference type="STRING" id="1802281.A3A44_03620"/>